<dbReference type="InterPro" id="IPR036291">
    <property type="entry name" value="NAD(P)-bd_dom_sf"/>
</dbReference>
<evidence type="ECO:0000313" key="20">
    <source>
        <dbReference type="Proteomes" id="UP000310685"/>
    </source>
</evidence>
<comment type="catalytic activity">
    <reaction evidence="4 6">
        <text>sn-glycerol 3-phosphate + NAD(+) = dihydroxyacetone phosphate + NADH + H(+)</text>
        <dbReference type="Rhea" id="RHEA:11092"/>
        <dbReference type="ChEBI" id="CHEBI:15378"/>
        <dbReference type="ChEBI" id="CHEBI:57540"/>
        <dbReference type="ChEBI" id="CHEBI:57597"/>
        <dbReference type="ChEBI" id="CHEBI:57642"/>
        <dbReference type="ChEBI" id="CHEBI:57945"/>
        <dbReference type="EC" id="1.1.1.8"/>
    </reaction>
</comment>
<dbReference type="GO" id="GO:0046168">
    <property type="term" value="P:glycerol-3-phosphate catabolic process"/>
    <property type="evidence" value="ECO:0007669"/>
    <property type="project" value="UniProtKB-UniRule"/>
</dbReference>
<organism evidence="10 20">
    <name type="scientific">Wallemia mellicola</name>
    <dbReference type="NCBI Taxonomy" id="1708541"/>
    <lineage>
        <taxon>Eukaryota</taxon>
        <taxon>Fungi</taxon>
        <taxon>Dikarya</taxon>
        <taxon>Basidiomycota</taxon>
        <taxon>Wallemiomycotina</taxon>
        <taxon>Wallemiomycetes</taxon>
        <taxon>Wallemiales</taxon>
        <taxon>Wallemiaceae</taxon>
        <taxon>Wallemia</taxon>
    </lineage>
</organism>
<dbReference type="EMBL" id="SPRV01000005">
    <property type="protein sequence ID" value="TIC70779.1"/>
    <property type="molecule type" value="Genomic_DNA"/>
</dbReference>
<evidence type="ECO:0000313" key="19">
    <source>
        <dbReference type="Proteomes" id="UP000309601"/>
    </source>
</evidence>
<dbReference type="SUPFAM" id="SSF48179">
    <property type="entry name" value="6-phosphogluconate dehydrogenase C-terminal domain-like"/>
    <property type="match status" value="1"/>
</dbReference>
<dbReference type="HAMAP" id="MF_00394">
    <property type="entry name" value="NAD_Glyc3P_dehydrog"/>
    <property type="match status" value="1"/>
</dbReference>
<dbReference type="OrthoDB" id="10263760at2759"/>
<feature type="compositionally biased region" description="Polar residues" evidence="7">
    <location>
        <begin position="399"/>
        <end position="411"/>
    </location>
</feature>
<evidence type="ECO:0000256" key="5">
    <source>
        <dbReference type="RuleBase" id="RU000437"/>
    </source>
</evidence>
<dbReference type="PANTHER" id="PTHR11728:SF1">
    <property type="entry name" value="GLYCEROL-3-PHOSPHATE DEHYDROGENASE [NAD(+)] 2, CHLOROPLASTIC"/>
    <property type="match status" value="1"/>
</dbReference>
<comment type="similarity">
    <text evidence="1 5">Belongs to the NAD-dependent glycerol-3-phosphate dehydrogenase family.</text>
</comment>
<dbReference type="PANTHER" id="PTHR11728">
    <property type="entry name" value="GLYCEROL-3-PHOSPHATE DEHYDROGENASE"/>
    <property type="match status" value="1"/>
</dbReference>
<feature type="region of interest" description="Disordered" evidence="7">
    <location>
        <begin position="397"/>
        <end position="433"/>
    </location>
</feature>
<dbReference type="InterPro" id="IPR011128">
    <property type="entry name" value="G3P_DH_NAD-dep_N"/>
</dbReference>
<evidence type="ECO:0000256" key="4">
    <source>
        <dbReference type="ARBA" id="ARBA00048683"/>
    </source>
</evidence>
<dbReference type="Proteomes" id="UP000305647">
    <property type="component" value="Unassembled WGS sequence"/>
</dbReference>
<dbReference type="SUPFAM" id="SSF51735">
    <property type="entry name" value="NAD(P)-binding Rossmann-fold domains"/>
    <property type="match status" value="1"/>
</dbReference>
<evidence type="ECO:0000313" key="16">
    <source>
        <dbReference type="Proteomes" id="UP000305362"/>
    </source>
</evidence>
<keyword evidence="2 5" id="KW-0560">Oxidoreductase</keyword>
<evidence type="ECO:0000256" key="3">
    <source>
        <dbReference type="ARBA" id="ARBA00023027"/>
    </source>
</evidence>
<evidence type="ECO:0000313" key="18">
    <source>
        <dbReference type="Proteomes" id="UP000307169"/>
    </source>
</evidence>
<reference evidence="16 17" key="1">
    <citation type="submission" date="2019-03" db="EMBL/GenBank/DDBJ databases">
        <title>Sequencing 25 genomes of Wallemia mellicola.</title>
        <authorList>
            <person name="Gostincar C."/>
        </authorList>
    </citation>
    <scope>NUCLEOTIDE SEQUENCE [LARGE SCALE GENOMIC DNA]</scope>
    <source>
        <strain evidence="11 18">EXF-1262</strain>
        <strain evidence="14 19">EXF-1274</strain>
        <strain evidence="15 16">EXF-1277</strain>
        <strain evidence="10 20">EXF-6152</strain>
        <strain evidence="13 21">EXF-757</strain>
        <strain evidence="12 17">EXF-8738</strain>
    </source>
</reference>
<dbReference type="GO" id="GO:0051287">
    <property type="term" value="F:NAD binding"/>
    <property type="evidence" value="ECO:0007669"/>
    <property type="project" value="UniProtKB-UniRule"/>
</dbReference>
<dbReference type="GO" id="GO:0005975">
    <property type="term" value="P:carbohydrate metabolic process"/>
    <property type="evidence" value="ECO:0007669"/>
    <property type="project" value="InterPro"/>
</dbReference>
<proteinExistence type="inferred from homology"/>
<evidence type="ECO:0000313" key="14">
    <source>
        <dbReference type="EMBL" id="TIC70354.1"/>
    </source>
</evidence>
<dbReference type="Pfam" id="PF01210">
    <property type="entry name" value="NAD_Gly3P_dh_N"/>
    <property type="match status" value="1"/>
</dbReference>
<evidence type="ECO:0000313" key="13">
    <source>
        <dbReference type="EMBL" id="TIC62766.1"/>
    </source>
</evidence>
<dbReference type="Proteomes" id="UP000310708">
    <property type="component" value="Unassembled WGS sequence"/>
</dbReference>
<keyword evidence="3 5" id="KW-0520">NAD</keyword>
<dbReference type="InterPro" id="IPR006109">
    <property type="entry name" value="G3P_DH_NAD-dep_C"/>
</dbReference>
<dbReference type="Gene3D" id="1.10.1040.10">
    <property type="entry name" value="N-(1-d-carboxylethyl)-l-norvaline Dehydrogenase, domain 2"/>
    <property type="match status" value="1"/>
</dbReference>
<dbReference type="PRINTS" id="PR00077">
    <property type="entry name" value="GPDHDRGNASE"/>
</dbReference>
<dbReference type="Gene3D" id="3.40.50.720">
    <property type="entry name" value="NAD(P)-binding Rossmann-like Domain"/>
    <property type="match status" value="1"/>
</dbReference>
<dbReference type="Proteomes" id="UP000307169">
    <property type="component" value="Unassembled WGS sequence"/>
</dbReference>
<evidence type="ECO:0000313" key="11">
    <source>
        <dbReference type="EMBL" id="TIC04208.1"/>
    </source>
</evidence>
<gene>
    <name evidence="13" type="ORF">E3Q01_03772</name>
    <name evidence="14" type="ORF">E3Q02_00696</name>
    <name evidence="15" type="ORF">E3Q03_00748</name>
    <name evidence="12" type="ORF">E3Q10_00576</name>
    <name evidence="11" type="ORF">E3Q17_00534</name>
    <name evidence="10" type="ORF">E3Q22_00837</name>
</gene>
<dbReference type="InterPro" id="IPR006168">
    <property type="entry name" value="G3P_DH_NAD-dep"/>
</dbReference>
<comment type="caution">
    <text evidence="10">The sequence shown here is derived from an EMBL/GenBank/DDBJ whole genome shotgun (WGS) entry which is preliminary data.</text>
</comment>
<evidence type="ECO:0000259" key="8">
    <source>
        <dbReference type="Pfam" id="PF01210"/>
    </source>
</evidence>
<evidence type="ECO:0000313" key="15">
    <source>
        <dbReference type="EMBL" id="TIC70779.1"/>
    </source>
</evidence>
<evidence type="ECO:0000256" key="6">
    <source>
        <dbReference type="RuleBase" id="RU361243"/>
    </source>
</evidence>
<dbReference type="EMBL" id="SPRH01000004">
    <property type="protein sequence ID" value="TIC04208.1"/>
    <property type="molecule type" value="Genomic_DNA"/>
</dbReference>
<feature type="region of interest" description="Disordered" evidence="7">
    <location>
        <begin position="1"/>
        <end position="22"/>
    </location>
</feature>
<evidence type="ECO:0000256" key="7">
    <source>
        <dbReference type="SAM" id="MobiDB-lite"/>
    </source>
</evidence>
<dbReference type="InterPro" id="IPR013328">
    <property type="entry name" value="6PGD_dom2"/>
</dbReference>
<accession>A0A4T0S6P8</accession>
<dbReference type="NCBIfam" id="NF000942">
    <property type="entry name" value="PRK00094.1-4"/>
    <property type="match status" value="1"/>
</dbReference>
<dbReference type="EMBL" id="SPRC01000006">
    <property type="protein sequence ID" value="TIB81645.1"/>
    <property type="molecule type" value="Genomic_DNA"/>
</dbReference>
<evidence type="ECO:0000313" key="17">
    <source>
        <dbReference type="Proteomes" id="UP000305647"/>
    </source>
</evidence>
<dbReference type="EC" id="1.1.1.8" evidence="6"/>
<evidence type="ECO:0000256" key="1">
    <source>
        <dbReference type="ARBA" id="ARBA00011009"/>
    </source>
</evidence>
<evidence type="ECO:0000259" key="9">
    <source>
        <dbReference type="Pfam" id="PF07479"/>
    </source>
</evidence>
<dbReference type="EMBL" id="SPRO01000003">
    <property type="protein sequence ID" value="TIC33951.1"/>
    <property type="molecule type" value="Genomic_DNA"/>
</dbReference>
<dbReference type="GO" id="GO:0005829">
    <property type="term" value="C:cytosol"/>
    <property type="evidence" value="ECO:0007669"/>
    <property type="project" value="TreeGrafter"/>
</dbReference>
<dbReference type="Proteomes" id="UP000310685">
    <property type="component" value="Unassembled WGS sequence"/>
</dbReference>
<dbReference type="Proteomes" id="UP000309601">
    <property type="component" value="Unassembled WGS sequence"/>
</dbReference>
<feature type="domain" description="Glycerol-3-phosphate dehydrogenase NAD-dependent C-terminal" evidence="9">
    <location>
        <begin position="224"/>
        <end position="363"/>
    </location>
</feature>
<dbReference type="InterPro" id="IPR008927">
    <property type="entry name" value="6-PGluconate_DH-like_C_sf"/>
</dbReference>
<dbReference type="AlphaFoldDB" id="A0A4T0S6P8"/>
<dbReference type="EMBL" id="SPRX01000062">
    <property type="protein sequence ID" value="TIC62766.1"/>
    <property type="molecule type" value="Genomic_DNA"/>
</dbReference>
<protein>
    <recommendedName>
        <fullName evidence="6">Glycerol-3-phosphate dehydrogenase [NAD(+)]</fullName>
        <ecNumber evidence="6">1.1.1.8</ecNumber>
    </recommendedName>
</protein>
<name>A0A4T0S6P8_9BASI</name>
<dbReference type="FunFam" id="1.10.1040.10:FF:000001">
    <property type="entry name" value="Glycerol-3-phosphate dehydrogenase [NAD(P)+]"/>
    <property type="match status" value="1"/>
</dbReference>
<evidence type="ECO:0000256" key="2">
    <source>
        <dbReference type="ARBA" id="ARBA00023002"/>
    </source>
</evidence>
<dbReference type="Proteomes" id="UP000305362">
    <property type="component" value="Unassembled WGS sequence"/>
</dbReference>
<dbReference type="Pfam" id="PF07479">
    <property type="entry name" value="NAD_Gly3P_dh_C"/>
    <property type="match status" value="1"/>
</dbReference>
<evidence type="ECO:0000313" key="10">
    <source>
        <dbReference type="EMBL" id="TIB81645.1"/>
    </source>
</evidence>
<feature type="domain" description="Glycerol-3-phosphate dehydrogenase NAD-dependent N-terminal" evidence="8">
    <location>
        <begin position="40"/>
        <end position="203"/>
    </location>
</feature>
<evidence type="ECO:0000313" key="21">
    <source>
        <dbReference type="Proteomes" id="UP000310708"/>
    </source>
</evidence>
<dbReference type="EMBL" id="SPRW01000004">
    <property type="protein sequence ID" value="TIC70354.1"/>
    <property type="molecule type" value="Genomic_DNA"/>
</dbReference>
<dbReference type="GO" id="GO:0141152">
    <property type="term" value="F:glycerol-3-phosphate dehydrogenase (NAD+) activity"/>
    <property type="evidence" value="ECO:0007669"/>
    <property type="project" value="UniProtKB-UniRule"/>
</dbReference>
<dbReference type="NCBIfam" id="NF000940">
    <property type="entry name" value="PRK00094.1-2"/>
    <property type="match status" value="1"/>
</dbReference>
<sequence length="433" mass="46524">MPFEALQSMTPVGGDEKPSLSRSSSFKRKLSIPSVGYKRVLVLGSGSFGSCLADHLADIGHQTRIWARNKDVVDSFNNNHKNPKYLTDHTFSKNLKAVGPEFPSFEDLLLYNVIVMAIPSQSMSSVLKNLVPLFEAKKDKAPLLVFANKGIESGSCFLPIEIIERECGKEIARVSTFLSGPSFAKEIVQRMPTQVTIASFSSQHAEQACEVFHQGHFLTFSSTDPVGVELAGALKNVYAIASGVASGLGFQQNTRAGLVTRASAEMQKIGAAFNADPLTFLSLAGVGDLFLTCSSENSRNFTVGKRLGEGEKLQHILDTLGSTAEGVFTAEAVHELLKRLEMSAPIAEAVYDLLYQGASAADMADRLMGLPSMPELARPMVRRSSHSERFMQAVGVLSPAQSPSITPSVTPGGSPPHSPKPQNTGINALPEDK</sequence>
<evidence type="ECO:0000313" key="12">
    <source>
        <dbReference type="EMBL" id="TIC33951.1"/>
    </source>
</evidence>